<proteinExistence type="predicted"/>
<feature type="compositionally biased region" description="Low complexity" evidence="1">
    <location>
        <begin position="79"/>
        <end position="94"/>
    </location>
</feature>
<keyword evidence="5" id="KW-1185">Reference proteome</keyword>
<dbReference type="AlphaFoldDB" id="A0A218W8Y8"/>
<dbReference type="Proteomes" id="UP000197138">
    <property type="component" value="Unassembled WGS sequence"/>
</dbReference>
<dbReference type="EMBL" id="MTKT01004950">
    <property type="protein sequence ID" value="OWM68542.1"/>
    <property type="molecule type" value="Genomic_DNA"/>
</dbReference>
<sequence length="94" mass="10393">MDDVWGSIKSIVCKVTEYQDPIAAEVALGYAAFEPVLRSYFKNHKDCDGSFHNQRCLDELENRVAKLGQGFSELKKSYESSSSSSSLSTSPPPL</sequence>
<reference evidence="2" key="2">
    <citation type="submission" date="2017-06" db="EMBL/GenBank/DDBJ databases">
        <title>The pomegranate genome and the genomics of punicalagin biosynthesis.</title>
        <authorList>
            <person name="Xu C."/>
        </authorList>
    </citation>
    <scope>NUCLEOTIDE SEQUENCE [LARGE SCALE GENOMIC DNA]</scope>
    <source>
        <tissue evidence="2">Fresh leaf</tissue>
    </source>
</reference>
<dbReference type="Proteomes" id="UP000233551">
    <property type="component" value="Unassembled WGS sequence"/>
</dbReference>
<protein>
    <submittedName>
        <fullName evidence="2">Uncharacterized protein</fullName>
    </submittedName>
</protein>
<reference evidence="4" key="1">
    <citation type="journal article" date="2017" name="Plant J.">
        <title>The pomegranate (Punica granatum L.) genome and the genomics of punicalagin biosynthesis.</title>
        <authorList>
            <person name="Qin G."/>
            <person name="Xu C."/>
            <person name="Ming R."/>
            <person name="Tang H."/>
            <person name="Guyot R."/>
            <person name="Kramer E.M."/>
            <person name="Hu Y."/>
            <person name="Yi X."/>
            <person name="Qi Y."/>
            <person name="Xu X."/>
            <person name="Gao Z."/>
            <person name="Pan H."/>
            <person name="Jian J."/>
            <person name="Tian Y."/>
            <person name="Yue Z."/>
            <person name="Xu Y."/>
        </authorList>
    </citation>
    <scope>NUCLEOTIDE SEQUENCE [LARGE SCALE GENOMIC DNA]</scope>
    <source>
        <strain evidence="4">cv. Dabenzi</strain>
    </source>
</reference>
<evidence type="ECO:0000313" key="2">
    <source>
        <dbReference type="EMBL" id="OWM68542.1"/>
    </source>
</evidence>
<comment type="caution">
    <text evidence="2">The sequence shown here is derived from an EMBL/GenBank/DDBJ whole genome shotgun (WGS) entry which is preliminary data.</text>
</comment>
<name>A0A218W8Y8_PUNGR</name>
<reference evidence="3 5" key="3">
    <citation type="submission" date="2017-11" db="EMBL/GenBank/DDBJ databases">
        <title>De-novo sequencing of pomegranate (Punica granatum L.) genome.</title>
        <authorList>
            <person name="Akparov Z."/>
            <person name="Amiraslanov A."/>
            <person name="Hajiyeva S."/>
            <person name="Abbasov M."/>
            <person name="Kaur K."/>
            <person name="Hamwieh A."/>
            <person name="Solovyev V."/>
            <person name="Salamov A."/>
            <person name="Braich B."/>
            <person name="Kosarev P."/>
            <person name="Mahmoud A."/>
            <person name="Hajiyev E."/>
            <person name="Babayeva S."/>
            <person name="Izzatullayeva V."/>
            <person name="Mammadov A."/>
            <person name="Mammadov A."/>
            <person name="Sharifova S."/>
            <person name="Ojaghi J."/>
            <person name="Eynullazada K."/>
            <person name="Bayramov B."/>
            <person name="Abdulazimova A."/>
            <person name="Shahmuradov I."/>
        </authorList>
    </citation>
    <scope>NUCLEOTIDE SEQUENCE [LARGE SCALE GENOMIC DNA]</scope>
    <source>
        <strain evidence="3">AG2017</strain>
        <strain evidence="5">cv. AG2017</strain>
        <tissue evidence="3">Leaf</tissue>
    </source>
</reference>
<dbReference type="EMBL" id="PGOL01003130">
    <property type="protein sequence ID" value="PKI42792.1"/>
    <property type="molecule type" value="Genomic_DNA"/>
</dbReference>
<evidence type="ECO:0000313" key="4">
    <source>
        <dbReference type="Proteomes" id="UP000197138"/>
    </source>
</evidence>
<evidence type="ECO:0000313" key="3">
    <source>
        <dbReference type="EMBL" id="PKI42792.1"/>
    </source>
</evidence>
<gene>
    <name evidence="2" type="ORF">CDL15_Pgr023507</name>
    <name evidence="3" type="ORF">CRG98_036808</name>
</gene>
<evidence type="ECO:0000313" key="5">
    <source>
        <dbReference type="Proteomes" id="UP000233551"/>
    </source>
</evidence>
<evidence type="ECO:0000256" key="1">
    <source>
        <dbReference type="SAM" id="MobiDB-lite"/>
    </source>
</evidence>
<accession>A0A218W8Y8</accession>
<feature type="region of interest" description="Disordered" evidence="1">
    <location>
        <begin position="75"/>
        <end position="94"/>
    </location>
</feature>
<organism evidence="2 4">
    <name type="scientific">Punica granatum</name>
    <name type="common">Pomegranate</name>
    <dbReference type="NCBI Taxonomy" id="22663"/>
    <lineage>
        <taxon>Eukaryota</taxon>
        <taxon>Viridiplantae</taxon>
        <taxon>Streptophyta</taxon>
        <taxon>Embryophyta</taxon>
        <taxon>Tracheophyta</taxon>
        <taxon>Spermatophyta</taxon>
        <taxon>Magnoliopsida</taxon>
        <taxon>eudicotyledons</taxon>
        <taxon>Gunneridae</taxon>
        <taxon>Pentapetalae</taxon>
        <taxon>rosids</taxon>
        <taxon>malvids</taxon>
        <taxon>Myrtales</taxon>
        <taxon>Lythraceae</taxon>
        <taxon>Punica</taxon>
    </lineage>
</organism>